<name>A0A7W3XW84_9ACTN</name>
<dbReference type="Pfam" id="PF20088">
    <property type="entry name" value="DUF6480"/>
    <property type="match status" value="1"/>
</dbReference>
<comment type="caution">
    <text evidence="3">The sequence shown here is derived from an EMBL/GenBank/DDBJ whole genome shotgun (WGS) entry which is preliminary data.</text>
</comment>
<protein>
    <submittedName>
        <fullName evidence="3">Uncharacterized protein</fullName>
    </submittedName>
</protein>
<gene>
    <name evidence="3" type="ORF">FOE67_09835</name>
</gene>
<keyword evidence="2" id="KW-0472">Membrane</keyword>
<keyword evidence="2" id="KW-0812">Transmembrane</keyword>
<dbReference type="EMBL" id="VKHS01000173">
    <property type="protein sequence ID" value="MBB0229805.1"/>
    <property type="molecule type" value="Genomic_DNA"/>
</dbReference>
<feature type="region of interest" description="Disordered" evidence="1">
    <location>
        <begin position="1"/>
        <end position="60"/>
    </location>
</feature>
<feature type="compositionally biased region" description="Basic and acidic residues" evidence="1">
    <location>
        <begin position="1"/>
        <end position="28"/>
    </location>
</feature>
<evidence type="ECO:0000313" key="3">
    <source>
        <dbReference type="EMBL" id="MBB0229805.1"/>
    </source>
</evidence>
<feature type="transmembrane region" description="Helical" evidence="2">
    <location>
        <begin position="63"/>
        <end position="87"/>
    </location>
</feature>
<dbReference type="InterPro" id="IPR045512">
    <property type="entry name" value="DUF6480"/>
</dbReference>
<evidence type="ECO:0000256" key="2">
    <source>
        <dbReference type="SAM" id="Phobius"/>
    </source>
</evidence>
<dbReference type="AlphaFoldDB" id="A0A7W3XW84"/>
<keyword evidence="2" id="KW-1133">Transmembrane helix</keyword>
<sequence>MTPGAERRGPGGPRRDANPPDPDPDRTPGMEPGGSVPPGDTPPAEGSMSEAGPQETHNPTKGWAVAPLALLIVVTVLIAAFFFAYAISLF</sequence>
<organism evidence="3 4">
    <name type="scientific">Streptomyces calidiresistens</name>
    <dbReference type="NCBI Taxonomy" id="1485586"/>
    <lineage>
        <taxon>Bacteria</taxon>
        <taxon>Bacillati</taxon>
        <taxon>Actinomycetota</taxon>
        <taxon>Actinomycetes</taxon>
        <taxon>Kitasatosporales</taxon>
        <taxon>Streptomycetaceae</taxon>
        <taxon>Streptomyces</taxon>
    </lineage>
</organism>
<proteinExistence type="predicted"/>
<evidence type="ECO:0000256" key="1">
    <source>
        <dbReference type="SAM" id="MobiDB-lite"/>
    </source>
</evidence>
<evidence type="ECO:0000313" key="4">
    <source>
        <dbReference type="Proteomes" id="UP000530234"/>
    </source>
</evidence>
<keyword evidence="4" id="KW-1185">Reference proteome</keyword>
<dbReference type="RefSeq" id="WP_182662662.1">
    <property type="nucleotide sequence ID" value="NZ_VKHS01000173.1"/>
</dbReference>
<accession>A0A7W3XW84</accession>
<reference evidence="4" key="1">
    <citation type="submission" date="2019-10" db="EMBL/GenBank/DDBJ databases">
        <title>Streptomyces sp. nov., a novel actinobacterium isolated from alkaline environment.</title>
        <authorList>
            <person name="Golinska P."/>
        </authorList>
    </citation>
    <scope>NUCLEOTIDE SEQUENCE [LARGE SCALE GENOMIC DNA]</scope>
    <source>
        <strain evidence="4">DSM 42108</strain>
    </source>
</reference>
<dbReference type="Proteomes" id="UP000530234">
    <property type="component" value="Unassembled WGS sequence"/>
</dbReference>